<gene>
    <name evidence="7" type="ORF">LVJ82_16265</name>
</gene>
<keyword evidence="3 5" id="KW-0732">Signal</keyword>
<dbReference type="Proteomes" id="UP000832011">
    <property type="component" value="Chromosome"/>
</dbReference>
<dbReference type="PANTHER" id="PTHR47763">
    <property type="entry name" value="ALPHA-PROTEIN KINASE VWKA"/>
    <property type="match status" value="1"/>
</dbReference>
<dbReference type="InterPro" id="IPR056861">
    <property type="entry name" value="HMCN1-like_VWA"/>
</dbReference>
<organism evidence="7 8">
    <name type="scientific">Vitreoscilla massiliensis</name>
    <dbReference type="NCBI Taxonomy" id="1689272"/>
    <lineage>
        <taxon>Bacteria</taxon>
        <taxon>Pseudomonadati</taxon>
        <taxon>Pseudomonadota</taxon>
        <taxon>Betaproteobacteria</taxon>
        <taxon>Neisseriales</taxon>
        <taxon>Neisseriaceae</taxon>
        <taxon>Vitreoscilla</taxon>
    </lineage>
</organism>
<dbReference type="EMBL" id="CP091511">
    <property type="protein sequence ID" value="UOO88981.1"/>
    <property type="molecule type" value="Genomic_DNA"/>
</dbReference>
<feature type="compositionally biased region" description="Polar residues" evidence="4">
    <location>
        <begin position="311"/>
        <end position="322"/>
    </location>
</feature>
<evidence type="ECO:0000256" key="4">
    <source>
        <dbReference type="SAM" id="MobiDB-lite"/>
    </source>
</evidence>
<dbReference type="InterPro" id="IPR002035">
    <property type="entry name" value="VWF_A"/>
</dbReference>
<evidence type="ECO:0000259" key="6">
    <source>
        <dbReference type="PROSITE" id="PS50234"/>
    </source>
</evidence>
<evidence type="ECO:0000256" key="5">
    <source>
        <dbReference type="SAM" id="SignalP"/>
    </source>
</evidence>
<feature type="chain" id="PRO_5045228261" evidence="5">
    <location>
        <begin position="21"/>
        <end position="376"/>
    </location>
</feature>
<keyword evidence="2" id="KW-0964">Secreted</keyword>
<protein>
    <submittedName>
        <fullName evidence="7">VWA domain-containing protein</fullName>
    </submittedName>
</protein>
<dbReference type="PANTHER" id="PTHR47763:SF1">
    <property type="entry name" value="DUF659 DOMAIN-CONTAINING PROTEIN"/>
    <property type="match status" value="1"/>
</dbReference>
<feature type="compositionally biased region" description="Polar residues" evidence="4">
    <location>
        <begin position="352"/>
        <end position="362"/>
    </location>
</feature>
<dbReference type="RefSeq" id="WP_058357344.1">
    <property type="nucleotide sequence ID" value="NZ_CABKVG010000010.1"/>
</dbReference>
<dbReference type="SMART" id="SM00327">
    <property type="entry name" value="VWA"/>
    <property type="match status" value="1"/>
</dbReference>
<keyword evidence="8" id="KW-1185">Reference proteome</keyword>
<comment type="subcellular location">
    <subcellularLocation>
        <location evidence="1">Secreted</location>
    </subcellularLocation>
</comment>
<proteinExistence type="predicted"/>
<dbReference type="Pfam" id="PF25106">
    <property type="entry name" value="VWA_4"/>
    <property type="match status" value="1"/>
</dbReference>
<name>A0ABY4DZR6_9NEIS</name>
<sequence>MRLLPFAVLLAAMLPLSAHAITVKTIPPYSKPACNSQAATQIDLVFVLDTTGSMGGLIQGAKTKIWRIVNDVMQNQRCGADVRVGLLGYRDKEDEYVTRKVGLNQDLDEVYAELMAFKAAGGGDEPEHVRLALHEAVNQMNWRANSKKVLFLVGDAPPKDSYIEVPSVSHTAQKAKQKGIIINTLLAGDSKTTARVWQSVAQYGGGEYFTIPQDGGSVTVTTPYDDTLSSLSTRLDSVYLPYGKEPLRRSAAAKSVSKLSAIAAAPKEAQAERSINKSINKQAYSQDDLVQAIENGKVKLEQVDSKDLPDQMQTMSSSERSAYVNAQIQQRAQLKQEIAKVSKQREDYLQANRDQATGSGDSFDSAVSRALGKQLQ</sequence>
<dbReference type="InterPro" id="IPR036465">
    <property type="entry name" value="vWFA_dom_sf"/>
</dbReference>
<reference evidence="7 8" key="1">
    <citation type="journal article" date="2022" name="Res Sq">
        <title>Evolution of multicellular longitudinally dividing oral cavity symbionts (Neisseriaceae).</title>
        <authorList>
            <person name="Nyongesa S."/>
            <person name="Weber P."/>
            <person name="Bernet E."/>
            <person name="Pullido F."/>
            <person name="Nieckarz M."/>
            <person name="Delaby M."/>
            <person name="Nieves C."/>
            <person name="Viehboeck T."/>
            <person name="Krause N."/>
            <person name="Rivera-Millot A."/>
            <person name="Nakamura A."/>
            <person name="Vischer N."/>
            <person name="VanNieuwenhze M."/>
            <person name="Brun Y."/>
            <person name="Cava F."/>
            <person name="Bulgheresi S."/>
            <person name="Veyrier F."/>
        </authorList>
    </citation>
    <scope>NUCLEOTIDE SEQUENCE [LARGE SCALE GENOMIC DNA]</scope>
    <source>
        <strain evidence="7 8">SN4</strain>
    </source>
</reference>
<dbReference type="SUPFAM" id="SSF53300">
    <property type="entry name" value="vWA-like"/>
    <property type="match status" value="1"/>
</dbReference>
<evidence type="ECO:0000313" key="7">
    <source>
        <dbReference type="EMBL" id="UOO88981.1"/>
    </source>
</evidence>
<dbReference type="Gene3D" id="3.40.50.410">
    <property type="entry name" value="von Willebrand factor, type A domain"/>
    <property type="match status" value="1"/>
</dbReference>
<accession>A0ABY4DZR6</accession>
<feature type="region of interest" description="Disordered" evidence="4">
    <location>
        <begin position="303"/>
        <end position="322"/>
    </location>
</feature>
<evidence type="ECO:0000313" key="8">
    <source>
        <dbReference type="Proteomes" id="UP000832011"/>
    </source>
</evidence>
<feature type="domain" description="VWFA" evidence="6">
    <location>
        <begin position="43"/>
        <end position="235"/>
    </location>
</feature>
<dbReference type="PROSITE" id="PS50234">
    <property type="entry name" value="VWFA"/>
    <property type="match status" value="1"/>
</dbReference>
<evidence type="ECO:0000256" key="1">
    <source>
        <dbReference type="ARBA" id="ARBA00004613"/>
    </source>
</evidence>
<dbReference type="CDD" id="cd00198">
    <property type="entry name" value="vWFA"/>
    <property type="match status" value="1"/>
</dbReference>
<feature type="signal peptide" evidence="5">
    <location>
        <begin position="1"/>
        <end position="20"/>
    </location>
</feature>
<evidence type="ECO:0000256" key="3">
    <source>
        <dbReference type="ARBA" id="ARBA00022729"/>
    </source>
</evidence>
<evidence type="ECO:0000256" key="2">
    <source>
        <dbReference type="ARBA" id="ARBA00022525"/>
    </source>
</evidence>
<feature type="region of interest" description="Disordered" evidence="4">
    <location>
        <begin position="349"/>
        <end position="376"/>
    </location>
</feature>
<dbReference type="InterPro" id="IPR052969">
    <property type="entry name" value="Thr-specific_kinase-like"/>
</dbReference>